<dbReference type="SMART" id="SM00710">
    <property type="entry name" value="PbH1"/>
    <property type="match status" value="5"/>
</dbReference>
<proteinExistence type="predicted"/>
<name>A0A9W6LRN8_9HYPH</name>
<dbReference type="Pfam" id="PF13229">
    <property type="entry name" value="Beta_helix"/>
    <property type="match status" value="1"/>
</dbReference>
<sequence length="229" mass="23127">MATGGSVLILDPGDYGPMVITFPVSIINDGPGNAVLAGFLKGATVVVSAPGLVTLRGLIIDGARGGSSGVVMTPAGGSLAIEKCKVVHFTANGSSSAGVLIMGDSPYVTISDSSFSGNSGDGVQVDSSGGNVSIRRSTAFSNGRHGFSYTGKPFTSAGRSMTIEDSIAWNNSGAGVYASGGLFTKVTLVRINATNNYLVDLQNVDATMRTDGTAFSLTSSGNIYIGPLN</sequence>
<dbReference type="Gene3D" id="2.160.20.10">
    <property type="entry name" value="Single-stranded right-handed beta-helix, Pectin lyase-like"/>
    <property type="match status" value="1"/>
</dbReference>
<dbReference type="InterPro" id="IPR011050">
    <property type="entry name" value="Pectin_lyase_fold/virulence"/>
</dbReference>
<accession>A0A9W6LRN8</accession>
<evidence type="ECO:0000259" key="1">
    <source>
        <dbReference type="Pfam" id="PF13229"/>
    </source>
</evidence>
<dbReference type="Proteomes" id="UP001144323">
    <property type="component" value="Unassembled WGS sequence"/>
</dbReference>
<gene>
    <name evidence="2" type="ORF">LMG27198_16390</name>
</gene>
<feature type="domain" description="Right handed beta helix" evidence="1">
    <location>
        <begin position="47"/>
        <end position="212"/>
    </location>
</feature>
<evidence type="ECO:0000313" key="3">
    <source>
        <dbReference type="Proteomes" id="UP001144323"/>
    </source>
</evidence>
<dbReference type="InterPro" id="IPR006626">
    <property type="entry name" value="PbH1"/>
</dbReference>
<dbReference type="InterPro" id="IPR039448">
    <property type="entry name" value="Beta_helix"/>
</dbReference>
<organism evidence="2 3">
    <name type="scientific">Methylocystis echinoides</name>
    <dbReference type="NCBI Taxonomy" id="29468"/>
    <lineage>
        <taxon>Bacteria</taxon>
        <taxon>Pseudomonadati</taxon>
        <taxon>Pseudomonadota</taxon>
        <taxon>Alphaproteobacteria</taxon>
        <taxon>Hyphomicrobiales</taxon>
        <taxon>Methylocystaceae</taxon>
        <taxon>Methylocystis</taxon>
    </lineage>
</organism>
<dbReference type="AlphaFoldDB" id="A0A9W6LRN8"/>
<dbReference type="SUPFAM" id="SSF51126">
    <property type="entry name" value="Pectin lyase-like"/>
    <property type="match status" value="1"/>
</dbReference>
<reference evidence="2" key="1">
    <citation type="journal article" date="2023" name="Int. J. Syst. Evol. Microbiol.">
        <title>Methylocystis iwaonis sp. nov., a type II methane-oxidizing bacterium from surface soil of a rice paddy field in Japan, and emended description of the genus Methylocystis (ex Whittenbury et al. 1970) Bowman et al. 1993.</title>
        <authorList>
            <person name="Kaise H."/>
            <person name="Sawadogo J.B."/>
            <person name="Alam M.S."/>
            <person name="Ueno C."/>
            <person name="Dianou D."/>
            <person name="Shinjo R."/>
            <person name="Asakawa S."/>
        </authorList>
    </citation>
    <scope>NUCLEOTIDE SEQUENCE</scope>
    <source>
        <strain evidence="2">LMG27198</strain>
    </source>
</reference>
<dbReference type="EMBL" id="BSEC01000001">
    <property type="protein sequence ID" value="GLI92647.1"/>
    <property type="molecule type" value="Genomic_DNA"/>
</dbReference>
<keyword evidence="3" id="KW-1185">Reference proteome</keyword>
<dbReference type="InterPro" id="IPR012334">
    <property type="entry name" value="Pectin_lyas_fold"/>
</dbReference>
<comment type="caution">
    <text evidence="2">The sequence shown here is derived from an EMBL/GenBank/DDBJ whole genome shotgun (WGS) entry which is preliminary data.</text>
</comment>
<evidence type="ECO:0000313" key="2">
    <source>
        <dbReference type="EMBL" id="GLI92647.1"/>
    </source>
</evidence>
<protein>
    <recommendedName>
        <fullName evidence="1">Right handed beta helix domain-containing protein</fullName>
    </recommendedName>
</protein>